<evidence type="ECO:0000256" key="2">
    <source>
        <dbReference type="ARBA" id="ARBA00022598"/>
    </source>
</evidence>
<accession>A0A1H9B8N4</accession>
<reference evidence="9 10" key="1">
    <citation type="submission" date="2016-10" db="EMBL/GenBank/DDBJ databases">
        <authorList>
            <person name="de Groot N.N."/>
        </authorList>
    </citation>
    <scope>NUCLEOTIDE SEQUENCE [LARGE SCALE GENOMIC DNA]</scope>
    <source>
        <strain evidence="9 10">B25</strain>
    </source>
</reference>
<name>A0A1H9B8N4_9SPIR</name>
<dbReference type="Proteomes" id="UP000182360">
    <property type="component" value="Unassembled WGS sequence"/>
</dbReference>
<keyword evidence="2 6" id="KW-0436">Ligase</keyword>
<dbReference type="InterPro" id="IPR014729">
    <property type="entry name" value="Rossmann-like_a/b/a_fold"/>
</dbReference>
<comment type="catalytic activity">
    <reaction evidence="7">
        <text>deamido-NAD(+) + NH4(+) + ATP = AMP + diphosphate + NAD(+) + H(+)</text>
        <dbReference type="Rhea" id="RHEA:21188"/>
        <dbReference type="ChEBI" id="CHEBI:15378"/>
        <dbReference type="ChEBI" id="CHEBI:28938"/>
        <dbReference type="ChEBI" id="CHEBI:30616"/>
        <dbReference type="ChEBI" id="CHEBI:33019"/>
        <dbReference type="ChEBI" id="CHEBI:57540"/>
        <dbReference type="ChEBI" id="CHEBI:58437"/>
        <dbReference type="ChEBI" id="CHEBI:456215"/>
        <dbReference type="EC" id="6.3.1.5"/>
    </reaction>
</comment>
<dbReference type="PANTHER" id="PTHR23090:SF9">
    <property type="entry name" value="GLUTAMINE-DEPENDENT NAD(+) SYNTHETASE"/>
    <property type="match status" value="1"/>
</dbReference>
<dbReference type="Gene3D" id="3.40.50.620">
    <property type="entry name" value="HUPs"/>
    <property type="match status" value="1"/>
</dbReference>
<sequence>MSLKDEAIEWIRSYFEKNGNPQTKAVIGISGGKDSSTVSALCCAALGKDRVIGVMMPNGVQSDIEDSKKLCAFLGIKNYTVNIADAYNGLTRSIKDSLGADEVPAQYRTNTPARLRMTTLYGIAAMEGNARVSNNGNLSERLAGYFTLWGDGAGDFAALANLYVDEVVELGLSLGLPEELCHKAPSDGMSGKTDEDNLGFTYADLRAVAEGKTDGMDEAKVTVIKNRINMMDFKKNLLNLPCFVPSIRK</sequence>
<keyword evidence="5 6" id="KW-0520">NAD</keyword>
<dbReference type="NCBIfam" id="TIGR00552">
    <property type="entry name" value="nadE"/>
    <property type="match status" value="1"/>
</dbReference>
<keyword evidence="10" id="KW-1185">Reference proteome</keyword>
<organism evidence="9 10">
    <name type="scientific">Treponema bryantii</name>
    <dbReference type="NCBI Taxonomy" id="163"/>
    <lineage>
        <taxon>Bacteria</taxon>
        <taxon>Pseudomonadati</taxon>
        <taxon>Spirochaetota</taxon>
        <taxon>Spirochaetia</taxon>
        <taxon>Spirochaetales</taxon>
        <taxon>Treponemataceae</taxon>
        <taxon>Treponema</taxon>
    </lineage>
</organism>
<dbReference type="GO" id="GO:0005524">
    <property type="term" value="F:ATP binding"/>
    <property type="evidence" value="ECO:0007669"/>
    <property type="project" value="UniProtKB-KW"/>
</dbReference>
<dbReference type="GO" id="GO:0004359">
    <property type="term" value="F:glutaminase activity"/>
    <property type="evidence" value="ECO:0007669"/>
    <property type="project" value="InterPro"/>
</dbReference>
<protein>
    <recommendedName>
        <fullName evidence="7">NH(3)-dependent NAD(+) synthetase</fullName>
        <ecNumber evidence="7">6.3.1.5</ecNumber>
    </recommendedName>
</protein>
<dbReference type="STRING" id="163.SAMN04487775_102326"/>
<dbReference type="PANTHER" id="PTHR23090">
    <property type="entry name" value="NH 3 /GLUTAMINE-DEPENDENT NAD + SYNTHETASE"/>
    <property type="match status" value="1"/>
</dbReference>
<comment type="pathway">
    <text evidence="1">Cofactor biosynthesis; NAD(+) biosynthesis.</text>
</comment>
<proteinExistence type="inferred from homology"/>
<dbReference type="GO" id="GO:0009435">
    <property type="term" value="P:NAD+ biosynthetic process"/>
    <property type="evidence" value="ECO:0007669"/>
    <property type="project" value="UniProtKB-UniPathway"/>
</dbReference>
<keyword evidence="3 6" id="KW-0547">Nucleotide-binding</keyword>
<dbReference type="EMBL" id="FOFU01000001">
    <property type="protein sequence ID" value="SEP84598.1"/>
    <property type="molecule type" value="Genomic_DNA"/>
</dbReference>
<dbReference type="GO" id="GO:0003952">
    <property type="term" value="F:NAD+ synthase (glutamine-hydrolyzing) activity"/>
    <property type="evidence" value="ECO:0007669"/>
    <property type="project" value="InterPro"/>
</dbReference>
<dbReference type="InterPro" id="IPR022310">
    <property type="entry name" value="NAD/GMP_synthase"/>
</dbReference>
<comment type="similarity">
    <text evidence="6">Belongs to the NAD synthetase family.</text>
</comment>
<evidence type="ECO:0000256" key="1">
    <source>
        <dbReference type="ARBA" id="ARBA00004790"/>
    </source>
</evidence>
<dbReference type="GO" id="GO:0005737">
    <property type="term" value="C:cytoplasm"/>
    <property type="evidence" value="ECO:0007669"/>
    <property type="project" value="InterPro"/>
</dbReference>
<evidence type="ECO:0000256" key="7">
    <source>
        <dbReference type="RuleBase" id="RU003812"/>
    </source>
</evidence>
<dbReference type="EC" id="6.3.1.5" evidence="7"/>
<feature type="domain" description="NAD/GMP synthase" evidence="8">
    <location>
        <begin position="7"/>
        <end position="236"/>
    </location>
</feature>
<dbReference type="RefSeq" id="WP_074640727.1">
    <property type="nucleotide sequence ID" value="NZ_FOFU01000001.1"/>
</dbReference>
<dbReference type="AlphaFoldDB" id="A0A1H9B8N4"/>
<dbReference type="GO" id="GO:0008795">
    <property type="term" value="F:NAD+ synthase activity"/>
    <property type="evidence" value="ECO:0007669"/>
    <property type="project" value="UniProtKB-EC"/>
</dbReference>
<evidence type="ECO:0000313" key="9">
    <source>
        <dbReference type="EMBL" id="SEP84598.1"/>
    </source>
</evidence>
<evidence type="ECO:0000256" key="4">
    <source>
        <dbReference type="ARBA" id="ARBA00022840"/>
    </source>
</evidence>
<keyword evidence="4 6" id="KW-0067">ATP-binding</keyword>
<evidence type="ECO:0000259" key="8">
    <source>
        <dbReference type="Pfam" id="PF02540"/>
    </source>
</evidence>
<dbReference type="OrthoDB" id="9803818at2"/>
<gene>
    <name evidence="9" type="ORF">SAMN04487977_101595</name>
</gene>
<dbReference type="CDD" id="cd00553">
    <property type="entry name" value="NAD_synthase"/>
    <property type="match status" value="1"/>
</dbReference>
<evidence type="ECO:0000256" key="5">
    <source>
        <dbReference type="ARBA" id="ARBA00023027"/>
    </source>
</evidence>
<dbReference type="SUPFAM" id="SSF52402">
    <property type="entry name" value="Adenine nucleotide alpha hydrolases-like"/>
    <property type="match status" value="1"/>
</dbReference>
<dbReference type="InterPro" id="IPR003694">
    <property type="entry name" value="NAD_synthase"/>
</dbReference>
<evidence type="ECO:0000256" key="6">
    <source>
        <dbReference type="RuleBase" id="RU003811"/>
    </source>
</evidence>
<dbReference type="UniPathway" id="UPA00253"/>
<dbReference type="Pfam" id="PF02540">
    <property type="entry name" value="NAD_synthase"/>
    <property type="match status" value="1"/>
</dbReference>
<evidence type="ECO:0000313" key="10">
    <source>
        <dbReference type="Proteomes" id="UP000182360"/>
    </source>
</evidence>
<evidence type="ECO:0000256" key="3">
    <source>
        <dbReference type="ARBA" id="ARBA00022741"/>
    </source>
</evidence>